<organism evidence="1">
    <name type="scientific">bioreactor metagenome</name>
    <dbReference type="NCBI Taxonomy" id="1076179"/>
    <lineage>
        <taxon>unclassified sequences</taxon>
        <taxon>metagenomes</taxon>
        <taxon>ecological metagenomes</taxon>
    </lineage>
</organism>
<dbReference type="AlphaFoldDB" id="A0A645DXT8"/>
<reference evidence="1" key="1">
    <citation type="submission" date="2019-08" db="EMBL/GenBank/DDBJ databases">
        <authorList>
            <person name="Kucharzyk K."/>
            <person name="Murdoch R.W."/>
            <person name="Higgins S."/>
            <person name="Loffler F."/>
        </authorList>
    </citation>
    <scope>NUCLEOTIDE SEQUENCE</scope>
</reference>
<comment type="caution">
    <text evidence="1">The sequence shown here is derived from an EMBL/GenBank/DDBJ whole genome shotgun (WGS) entry which is preliminary data.</text>
</comment>
<gene>
    <name evidence="1" type="ORF">SDC9_141476</name>
</gene>
<protein>
    <submittedName>
        <fullName evidence="1">Uncharacterized protein</fullName>
    </submittedName>
</protein>
<dbReference type="EMBL" id="VSSQ01040986">
    <property type="protein sequence ID" value="MPM94330.1"/>
    <property type="molecule type" value="Genomic_DNA"/>
</dbReference>
<accession>A0A645DXT8</accession>
<sequence length="134" mass="14887">MQVGEQHHVGTQVLVFGRDRFLDLQEQVGCTPGFGGRPDESSAGVLVCLVADRRADTGSGLDQDFMAVLDQLVHAGRSYSDAGLLALDLLGTPIFMFNLPDWEVPRRCGTHAKRMMRKVGQRNRRALHREDPSR</sequence>
<proteinExistence type="predicted"/>
<name>A0A645DXT8_9ZZZZ</name>
<evidence type="ECO:0000313" key="1">
    <source>
        <dbReference type="EMBL" id="MPM94330.1"/>
    </source>
</evidence>